<dbReference type="EMBL" id="ML769407">
    <property type="protein sequence ID" value="KAE9405661.1"/>
    <property type="molecule type" value="Genomic_DNA"/>
</dbReference>
<gene>
    <name evidence="5" type="ORF">BT96DRAFT_876381</name>
</gene>
<dbReference type="PANTHER" id="PTHR10509:SF14">
    <property type="entry name" value="CAFFEOYL-COA O-METHYLTRANSFERASE 3-RELATED"/>
    <property type="match status" value="1"/>
</dbReference>
<evidence type="ECO:0000313" key="6">
    <source>
        <dbReference type="Proteomes" id="UP000799118"/>
    </source>
</evidence>
<evidence type="ECO:0000256" key="4">
    <source>
        <dbReference type="ARBA" id="ARBA00023453"/>
    </source>
</evidence>
<dbReference type="InterPro" id="IPR050362">
    <property type="entry name" value="Cation-dep_OMT"/>
</dbReference>
<sequence length="234" mass="25521">MIDSSTVNAPYSIADWAKIDQYHNSFLIAEDEVLDLAVKNCSDHGLPCIAVSPSQGKLLNLVAQSIGAKRILEVGTLGGYSSIWLGRALPDDGTLVTLEIDEKHAQVAKENLAKAGLEDKCKVIIGPASESMENLHPDVPFDLIFIDADKASYPKYFTEAKRLVKKGGVILFDNVVLFCLVNDLSVTDHFLLDTYLLGIRQLLADLKADKEVEATTIATVGERGLDGFLYAVRK</sequence>
<keyword evidence="1" id="KW-0489">Methyltransferase</keyword>
<name>A0A6A4I567_9AGAR</name>
<dbReference type="GO" id="GO:0032259">
    <property type="term" value="P:methylation"/>
    <property type="evidence" value="ECO:0007669"/>
    <property type="project" value="UniProtKB-KW"/>
</dbReference>
<dbReference type="Gene3D" id="3.40.50.150">
    <property type="entry name" value="Vaccinia Virus protein VP39"/>
    <property type="match status" value="1"/>
</dbReference>
<reference evidence="5" key="1">
    <citation type="journal article" date="2019" name="Environ. Microbiol.">
        <title>Fungal ecological strategies reflected in gene transcription - a case study of two litter decomposers.</title>
        <authorList>
            <person name="Barbi F."/>
            <person name="Kohler A."/>
            <person name="Barry K."/>
            <person name="Baskaran P."/>
            <person name="Daum C."/>
            <person name="Fauchery L."/>
            <person name="Ihrmark K."/>
            <person name="Kuo A."/>
            <person name="LaButti K."/>
            <person name="Lipzen A."/>
            <person name="Morin E."/>
            <person name="Grigoriev I.V."/>
            <person name="Henrissat B."/>
            <person name="Lindahl B."/>
            <person name="Martin F."/>
        </authorList>
    </citation>
    <scope>NUCLEOTIDE SEQUENCE</scope>
    <source>
        <strain evidence="5">JB14</strain>
    </source>
</reference>
<dbReference type="GO" id="GO:0008171">
    <property type="term" value="F:O-methyltransferase activity"/>
    <property type="evidence" value="ECO:0007669"/>
    <property type="project" value="InterPro"/>
</dbReference>
<dbReference type="SUPFAM" id="SSF53335">
    <property type="entry name" value="S-adenosyl-L-methionine-dependent methyltransferases"/>
    <property type="match status" value="1"/>
</dbReference>
<keyword evidence="2" id="KW-0808">Transferase</keyword>
<evidence type="ECO:0000313" key="5">
    <source>
        <dbReference type="EMBL" id="KAE9405661.1"/>
    </source>
</evidence>
<evidence type="ECO:0000256" key="2">
    <source>
        <dbReference type="ARBA" id="ARBA00022679"/>
    </source>
</evidence>
<organism evidence="5 6">
    <name type="scientific">Gymnopus androsaceus JB14</name>
    <dbReference type="NCBI Taxonomy" id="1447944"/>
    <lineage>
        <taxon>Eukaryota</taxon>
        <taxon>Fungi</taxon>
        <taxon>Dikarya</taxon>
        <taxon>Basidiomycota</taxon>
        <taxon>Agaricomycotina</taxon>
        <taxon>Agaricomycetes</taxon>
        <taxon>Agaricomycetidae</taxon>
        <taxon>Agaricales</taxon>
        <taxon>Marasmiineae</taxon>
        <taxon>Omphalotaceae</taxon>
        <taxon>Gymnopus</taxon>
    </lineage>
</organism>
<dbReference type="OrthoDB" id="10251242at2759"/>
<keyword evidence="3" id="KW-0949">S-adenosyl-L-methionine</keyword>
<evidence type="ECO:0000256" key="1">
    <source>
        <dbReference type="ARBA" id="ARBA00022603"/>
    </source>
</evidence>
<dbReference type="CDD" id="cd02440">
    <property type="entry name" value="AdoMet_MTases"/>
    <property type="match status" value="1"/>
</dbReference>
<dbReference type="PANTHER" id="PTHR10509">
    <property type="entry name" value="O-METHYLTRANSFERASE-RELATED"/>
    <property type="match status" value="1"/>
</dbReference>
<dbReference type="GO" id="GO:0008757">
    <property type="term" value="F:S-adenosylmethionine-dependent methyltransferase activity"/>
    <property type="evidence" value="ECO:0007669"/>
    <property type="project" value="TreeGrafter"/>
</dbReference>
<keyword evidence="6" id="KW-1185">Reference proteome</keyword>
<accession>A0A6A4I567</accession>
<proteinExistence type="inferred from homology"/>
<dbReference type="InterPro" id="IPR002935">
    <property type="entry name" value="SAM_O-MeTrfase"/>
</dbReference>
<protein>
    <submittedName>
        <fullName evidence="5">O-methyltransferase family 3 protein</fullName>
    </submittedName>
</protein>
<dbReference type="PROSITE" id="PS51682">
    <property type="entry name" value="SAM_OMT_I"/>
    <property type="match status" value="1"/>
</dbReference>
<comment type="similarity">
    <text evidence="4">Belongs to the class I-like SAM-binding methyltransferase superfamily. Cation-dependent O-methyltransferase family.</text>
</comment>
<dbReference type="Proteomes" id="UP000799118">
    <property type="component" value="Unassembled WGS sequence"/>
</dbReference>
<evidence type="ECO:0000256" key="3">
    <source>
        <dbReference type="ARBA" id="ARBA00022691"/>
    </source>
</evidence>
<dbReference type="Pfam" id="PF01596">
    <property type="entry name" value="Methyltransf_3"/>
    <property type="match status" value="1"/>
</dbReference>
<dbReference type="AlphaFoldDB" id="A0A6A4I567"/>
<dbReference type="InterPro" id="IPR029063">
    <property type="entry name" value="SAM-dependent_MTases_sf"/>
</dbReference>